<dbReference type="PANTHER" id="PTHR30024">
    <property type="entry name" value="ALIPHATIC SULFONATES-BINDING PROTEIN-RELATED"/>
    <property type="match status" value="1"/>
</dbReference>
<dbReference type="STRING" id="1760988.SAMN02949497_4449"/>
<dbReference type="EMBL" id="FXAM01000001">
    <property type="protein sequence ID" value="SMF97033.1"/>
    <property type="molecule type" value="Genomic_DNA"/>
</dbReference>
<dbReference type="SUPFAM" id="SSF53850">
    <property type="entry name" value="Periplasmic binding protein-like II"/>
    <property type="match status" value="1"/>
</dbReference>
<keyword evidence="5" id="KW-0472">Membrane</keyword>
<gene>
    <name evidence="6" type="ORF">SAMN02949497_4449</name>
</gene>
<evidence type="ECO:0000313" key="7">
    <source>
        <dbReference type="Proteomes" id="UP000192923"/>
    </source>
</evidence>
<dbReference type="CDD" id="cd13553">
    <property type="entry name" value="PBP2_NrtA_CpmA_like"/>
    <property type="match status" value="1"/>
</dbReference>
<dbReference type="PANTHER" id="PTHR30024:SF43">
    <property type="entry name" value="BLL4572 PROTEIN"/>
    <property type="match status" value="1"/>
</dbReference>
<protein>
    <submittedName>
        <fullName evidence="6">Nitrate/nitrite transport system substrate-binding protein</fullName>
    </submittedName>
</protein>
<organism evidence="6 7">
    <name type="scientific">Methylomagnum ishizawai</name>
    <dbReference type="NCBI Taxonomy" id="1760988"/>
    <lineage>
        <taxon>Bacteria</taxon>
        <taxon>Pseudomonadati</taxon>
        <taxon>Pseudomonadota</taxon>
        <taxon>Gammaproteobacteria</taxon>
        <taxon>Methylococcales</taxon>
        <taxon>Methylococcaceae</taxon>
        <taxon>Methylomagnum</taxon>
    </lineage>
</organism>
<dbReference type="OrthoDB" id="9815454at2"/>
<comment type="subcellular location">
    <subcellularLocation>
        <location evidence="1">Endomembrane system</location>
    </subcellularLocation>
</comment>
<dbReference type="Proteomes" id="UP000192923">
    <property type="component" value="Unassembled WGS sequence"/>
</dbReference>
<evidence type="ECO:0000256" key="2">
    <source>
        <dbReference type="ARBA" id="ARBA00022448"/>
    </source>
</evidence>
<evidence type="ECO:0000256" key="4">
    <source>
        <dbReference type="ARBA" id="ARBA00022519"/>
    </source>
</evidence>
<keyword evidence="2" id="KW-0813">Transport</keyword>
<evidence type="ECO:0000256" key="5">
    <source>
        <dbReference type="ARBA" id="ARBA00023136"/>
    </source>
</evidence>
<keyword evidence="3" id="KW-1003">Cell membrane</keyword>
<evidence type="ECO:0000313" key="6">
    <source>
        <dbReference type="EMBL" id="SMF97033.1"/>
    </source>
</evidence>
<dbReference type="InterPro" id="IPR044527">
    <property type="entry name" value="NrtA/CpmA_ABC-bd_dom"/>
</dbReference>
<sequence length="425" mass="47396">MSATLEKRELTLGFIPLTDCAPLVIALEKGWFAKYGLEVRLSRQVSWANIRDKVAVGVLDGAHMLAAMPIATTLGLGEIKQPMVAALSLDLNGNAITVSPDLYQRMAEADPEAAQAQPMTARALARVVAQERGAGRPPMNFAMVFPFSTHHYLLRYWLAAGGIDPDRDTRLLVVPPSYMVECLNMGEIDGYCVGEPWNEQAVAVGVGRTLVTDYDIWNNHPEKVFGVTRDWAERHPHTHRAVLMALLEAARWIDQPEHRLEVAEILAREDYVNAPAEVVKMSMTGSFQYQAGAAPRSCPDFNVFHRYAANFPWRSHAMWFVTQMYRWGQLEEPRNIREVAEQVYRPDLYREAARALGFASPAVDYKAEGGHAGPWTLDGPEPIALGADLYADGRCFDPADPVGYLRQFDIHRLRVSLDQLAGLNP</sequence>
<keyword evidence="7" id="KW-1185">Reference proteome</keyword>
<dbReference type="Pfam" id="PF13379">
    <property type="entry name" value="NMT1_2"/>
    <property type="match status" value="1"/>
</dbReference>
<dbReference type="AlphaFoldDB" id="A0A1Y6D8E7"/>
<proteinExistence type="predicted"/>
<dbReference type="Gene3D" id="3.40.190.10">
    <property type="entry name" value="Periplasmic binding protein-like II"/>
    <property type="match status" value="2"/>
</dbReference>
<evidence type="ECO:0000256" key="1">
    <source>
        <dbReference type="ARBA" id="ARBA00004308"/>
    </source>
</evidence>
<accession>A0A1Y6D8E7</accession>
<dbReference type="RefSeq" id="WP_085215862.1">
    <property type="nucleotide sequence ID" value="NZ_FXAM01000001.1"/>
</dbReference>
<keyword evidence="4" id="KW-0997">Cell inner membrane</keyword>
<evidence type="ECO:0000256" key="3">
    <source>
        <dbReference type="ARBA" id="ARBA00022475"/>
    </source>
</evidence>
<name>A0A1Y6D8E7_9GAMM</name>
<dbReference type="GO" id="GO:0012505">
    <property type="term" value="C:endomembrane system"/>
    <property type="evidence" value="ECO:0007669"/>
    <property type="project" value="UniProtKB-SubCell"/>
</dbReference>
<reference evidence="6 7" key="1">
    <citation type="submission" date="2016-12" db="EMBL/GenBank/DDBJ databases">
        <authorList>
            <person name="Song W.-J."/>
            <person name="Kurnit D.M."/>
        </authorList>
    </citation>
    <scope>NUCLEOTIDE SEQUENCE [LARGE SCALE GENOMIC DNA]</scope>
    <source>
        <strain evidence="6 7">175</strain>
    </source>
</reference>